<evidence type="ECO:0000256" key="1">
    <source>
        <dbReference type="SAM" id="Phobius"/>
    </source>
</evidence>
<protein>
    <submittedName>
        <fullName evidence="2">Putative cobalt transporter subunit (CbtB)</fullName>
    </submittedName>
</protein>
<proteinExistence type="predicted"/>
<feature type="transmembrane region" description="Helical" evidence="1">
    <location>
        <begin position="21"/>
        <end position="40"/>
    </location>
</feature>
<dbReference type="InterPro" id="IPR012667">
    <property type="entry name" value="CbtB_put"/>
</dbReference>
<keyword evidence="1" id="KW-0812">Transmembrane</keyword>
<sequence length="70" mass="7549">MTVATRPAVSSDLPAIPLRDIAPWAALASLLAVLVVYFVGAEQGAWSVFHGTDVHEFVHDARHLLGFPCH</sequence>
<accession>A0A222EB52</accession>
<organism evidence="2 3">
    <name type="scientific">Antarctobacter heliothermus</name>
    <dbReference type="NCBI Taxonomy" id="74033"/>
    <lineage>
        <taxon>Bacteria</taxon>
        <taxon>Pseudomonadati</taxon>
        <taxon>Pseudomonadota</taxon>
        <taxon>Alphaproteobacteria</taxon>
        <taxon>Rhodobacterales</taxon>
        <taxon>Roseobacteraceae</taxon>
        <taxon>Antarctobacter</taxon>
    </lineage>
</organism>
<gene>
    <name evidence="2" type="ORF">ANTHELSMS3_05041</name>
</gene>
<dbReference type="OrthoDB" id="122519at2"/>
<dbReference type="RefSeq" id="WP_094037506.1">
    <property type="nucleotide sequence ID" value="NZ_CP022541.1"/>
</dbReference>
<keyword evidence="1" id="KW-1133">Transmembrane helix</keyword>
<keyword evidence="1" id="KW-0472">Membrane</keyword>
<dbReference type="AlphaFoldDB" id="A0A222EB52"/>
<dbReference type="Pfam" id="PF09489">
    <property type="entry name" value="CbtB"/>
    <property type="match status" value="1"/>
</dbReference>
<reference evidence="2 3" key="1">
    <citation type="submission" date="2017-07" db="EMBL/GenBank/DDBJ databases">
        <title>Genome Sequence of Antarctobacter heliothermus Strain SMS3 Isolated from a culture of the Diatom Skeletonema marinoi.</title>
        <authorList>
            <person name="Topel M."/>
            <person name="Pinder M.I.M."/>
            <person name="Johansson O.N."/>
            <person name="Kourtchenko O."/>
            <person name="Godhe A."/>
            <person name="Clarke A.K."/>
        </authorList>
    </citation>
    <scope>NUCLEOTIDE SEQUENCE [LARGE SCALE GENOMIC DNA]</scope>
    <source>
        <strain evidence="2 3">SMS3</strain>
        <plasmid evidence="3">Plasmid psms3-1</plasmid>
    </source>
</reference>
<geneLocation type="plasmid" evidence="3">
    <name>psms3-1</name>
</geneLocation>
<keyword evidence="2" id="KW-0614">Plasmid</keyword>
<name>A0A222EB52_9RHOB</name>
<evidence type="ECO:0000313" key="2">
    <source>
        <dbReference type="EMBL" id="ASP23424.1"/>
    </source>
</evidence>
<keyword evidence="3" id="KW-1185">Reference proteome</keyword>
<dbReference type="KEGG" id="aht:ANTHELSMS3_05041"/>
<evidence type="ECO:0000313" key="3">
    <source>
        <dbReference type="Proteomes" id="UP000203589"/>
    </source>
</evidence>
<dbReference type="Proteomes" id="UP000203589">
    <property type="component" value="Plasmid pSMS3-1"/>
</dbReference>
<dbReference type="EMBL" id="CP022541">
    <property type="protein sequence ID" value="ASP23424.1"/>
    <property type="molecule type" value="Genomic_DNA"/>
</dbReference>